<feature type="compositionally biased region" description="Polar residues" evidence="2">
    <location>
        <begin position="1"/>
        <end position="10"/>
    </location>
</feature>
<feature type="compositionally biased region" description="Polar residues" evidence="2">
    <location>
        <begin position="35"/>
        <end position="47"/>
    </location>
</feature>
<feature type="region of interest" description="Disordered" evidence="2">
    <location>
        <begin position="1"/>
        <end position="68"/>
    </location>
</feature>
<dbReference type="AlphaFoldDB" id="G4ZZN9"/>
<feature type="compositionally biased region" description="Basic and acidic residues" evidence="2">
    <location>
        <begin position="372"/>
        <end position="387"/>
    </location>
</feature>
<proteinExistence type="predicted"/>
<dbReference type="InParanoid" id="G4ZZN9"/>
<keyword evidence="1" id="KW-0862">Zinc</keyword>
<feature type="compositionally biased region" description="Basic and acidic residues" evidence="2">
    <location>
        <begin position="352"/>
        <end position="362"/>
    </location>
</feature>
<evidence type="ECO:0000256" key="2">
    <source>
        <dbReference type="SAM" id="MobiDB-lite"/>
    </source>
</evidence>
<dbReference type="KEGG" id="psoj:PHYSODRAFT_337208"/>
<dbReference type="Proteomes" id="UP000002640">
    <property type="component" value="Unassembled WGS sequence"/>
</dbReference>
<dbReference type="GO" id="GO:0003676">
    <property type="term" value="F:nucleic acid binding"/>
    <property type="evidence" value="ECO:0007669"/>
    <property type="project" value="InterPro"/>
</dbReference>
<name>G4ZZN9_PHYSP</name>
<evidence type="ECO:0000313" key="5">
    <source>
        <dbReference type="Proteomes" id="UP000002640"/>
    </source>
</evidence>
<feature type="region of interest" description="Disordered" evidence="2">
    <location>
        <begin position="120"/>
        <end position="142"/>
    </location>
</feature>
<dbReference type="PROSITE" id="PS50158">
    <property type="entry name" value="ZF_CCHC"/>
    <property type="match status" value="1"/>
</dbReference>
<evidence type="ECO:0000259" key="3">
    <source>
        <dbReference type="PROSITE" id="PS50158"/>
    </source>
</evidence>
<feature type="region of interest" description="Disordered" evidence="2">
    <location>
        <begin position="315"/>
        <end position="401"/>
    </location>
</feature>
<dbReference type="GeneID" id="20647327"/>
<keyword evidence="1" id="KW-0479">Metal-binding</keyword>
<evidence type="ECO:0000313" key="4">
    <source>
        <dbReference type="EMBL" id="EGZ10385.1"/>
    </source>
</evidence>
<organism evidence="4 5">
    <name type="scientific">Phytophthora sojae (strain P6497)</name>
    <name type="common">Soybean stem and root rot agent</name>
    <name type="synonym">Phytophthora megasperma f. sp. glycines</name>
    <dbReference type="NCBI Taxonomy" id="1094619"/>
    <lineage>
        <taxon>Eukaryota</taxon>
        <taxon>Sar</taxon>
        <taxon>Stramenopiles</taxon>
        <taxon>Oomycota</taxon>
        <taxon>Peronosporomycetes</taxon>
        <taxon>Peronosporales</taxon>
        <taxon>Peronosporaceae</taxon>
        <taxon>Phytophthora</taxon>
    </lineage>
</organism>
<dbReference type="InterPro" id="IPR001878">
    <property type="entry name" value="Znf_CCHC"/>
</dbReference>
<keyword evidence="1" id="KW-0863">Zinc-finger</keyword>
<reference evidence="4 5" key="1">
    <citation type="journal article" date="2006" name="Science">
        <title>Phytophthora genome sequences uncover evolutionary origins and mechanisms of pathogenesis.</title>
        <authorList>
            <person name="Tyler B.M."/>
            <person name="Tripathy S."/>
            <person name="Zhang X."/>
            <person name="Dehal P."/>
            <person name="Jiang R.H."/>
            <person name="Aerts A."/>
            <person name="Arredondo F.D."/>
            <person name="Baxter L."/>
            <person name="Bensasson D."/>
            <person name="Beynon J.L."/>
            <person name="Chapman J."/>
            <person name="Damasceno C.M."/>
            <person name="Dorrance A.E."/>
            <person name="Dou D."/>
            <person name="Dickerman A.W."/>
            <person name="Dubchak I.L."/>
            <person name="Garbelotto M."/>
            <person name="Gijzen M."/>
            <person name="Gordon S.G."/>
            <person name="Govers F."/>
            <person name="Grunwald N.J."/>
            <person name="Huang W."/>
            <person name="Ivors K.L."/>
            <person name="Jones R.W."/>
            <person name="Kamoun S."/>
            <person name="Krampis K."/>
            <person name="Lamour K.H."/>
            <person name="Lee M.K."/>
            <person name="McDonald W.H."/>
            <person name="Medina M."/>
            <person name="Meijer H.J."/>
            <person name="Nordberg E.K."/>
            <person name="Maclean D.J."/>
            <person name="Ospina-Giraldo M.D."/>
            <person name="Morris P.F."/>
            <person name="Phuntumart V."/>
            <person name="Putnam N.H."/>
            <person name="Rash S."/>
            <person name="Rose J.K."/>
            <person name="Sakihama Y."/>
            <person name="Salamov A.A."/>
            <person name="Savidor A."/>
            <person name="Scheuring C.F."/>
            <person name="Smith B.M."/>
            <person name="Sobral B.W."/>
            <person name="Terry A."/>
            <person name="Torto-Alalibo T.A."/>
            <person name="Win J."/>
            <person name="Xu Z."/>
            <person name="Zhang H."/>
            <person name="Grigoriev I.V."/>
            <person name="Rokhsar D.S."/>
            <person name="Boore J.L."/>
        </authorList>
    </citation>
    <scope>NUCLEOTIDE SEQUENCE [LARGE SCALE GENOMIC DNA]</scope>
    <source>
        <strain evidence="4 5">P6497</strain>
    </source>
</reference>
<feature type="region of interest" description="Disordered" evidence="2">
    <location>
        <begin position="274"/>
        <end position="303"/>
    </location>
</feature>
<feature type="compositionally biased region" description="Acidic residues" evidence="2">
    <location>
        <begin position="331"/>
        <end position="351"/>
    </location>
</feature>
<sequence>MTASQASTSEVGARPPTTGASETQPTVGRPAFSFGPSSSYAQGTSAFGSYPAPGHQVPTGASGPAVVSSAAPPWQRASVAPPGVGQYPWSSSNQASFPAVTNHGDTTTWNSSFASIDAQPTSQGETFSWGPGGPATSGFSGAFPGPNQVPGYGMMSFRPFIAYDAVDPFDPSLPLDKRRLRLSHNEGTKVWVQQLPATLRHSWTALSDKTFLWRLNAAAVKANVDYQSPSGCRRHLNQFLKHLRDRELQVSLQGRLYSTVDGLEETLRQVEEMERGLRRRPANDVQFGRHKPSAVSSGVAARGTSGAKAPAAYLSVAPQTDDTAPTRPLQWDDDVDSDYGYQYDDEDDDDEVHSLKQEDVYRAESPWGTNPRGDRPRDRSRGPDPRSRGTSGASSLQSPCAECGRPGHVRDDCWRLMKCDRCAGKHPTNLCRRRKCEACGQLHPAGQWEVLATLKRLAQGGKLQGVPDDVLQSLRQDVAPALNN</sequence>
<evidence type="ECO:0000256" key="1">
    <source>
        <dbReference type="PROSITE-ProRule" id="PRU00047"/>
    </source>
</evidence>
<feature type="domain" description="CCHC-type" evidence="3">
    <location>
        <begin position="400"/>
        <end position="413"/>
    </location>
</feature>
<dbReference type="RefSeq" id="XP_009533130.1">
    <property type="nucleotide sequence ID" value="XM_009534835.1"/>
</dbReference>
<gene>
    <name evidence="4" type="ORF">PHYSODRAFT_337208</name>
</gene>
<dbReference type="GO" id="GO:0008270">
    <property type="term" value="F:zinc ion binding"/>
    <property type="evidence" value="ECO:0007669"/>
    <property type="project" value="UniProtKB-KW"/>
</dbReference>
<dbReference type="EMBL" id="JH159158">
    <property type="protein sequence ID" value="EGZ10385.1"/>
    <property type="molecule type" value="Genomic_DNA"/>
</dbReference>
<keyword evidence="5" id="KW-1185">Reference proteome</keyword>
<protein>
    <recommendedName>
        <fullName evidence="3">CCHC-type domain-containing protein</fullName>
    </recommendedName>
</protein>
<accession>G4ZZN9</accession>